<dbReference type="PANTHER" id="PTHR33175:SF5">
    <property type="entry name" value="INTEGRATION HOST FACTOR SUBUNIT BETA"/>
    <property type="match status" value="1"/>
</dbReference>
<comment type="similarity">
    <text evidence="1 3">Belongs to the bacterial histone-like protein family.</text>
</comment>
<dbReference type="OrthoDB" id="9804203at2"/>
<reference evidence="4 5" key="1">
    <citation type="submission" date="2018-06" db="EMBL/GenBank/DDBJ databases">
        <authorList>
            <consortium name="Pathogen Informatics"/>
            <person name="Doyle S."/>
        </authorList>
    </citation>
    <scope>NUCLEOTIDE SEQUENCE [LARGE SCALE GENOMIC DNA]</scope>
    <source>
        <strain evidence="4 5">NCTC13093</strain>
    </source>
</reference>
<dbReference type="PANTHER" id="PTHR33175">
    <property type="entry name" value="DNA-BINDING PROTEIN HU"/>
    <property type="match status" value="1"/>
</dbReference>
<dbReference type="EMBL" id="UAPV01000001">
    <property type="protein sequence ID" value="SPT70923.1"/>
    <property type="molecule type" value="Genomic_DNA"/>
</dbReference>
<evidence type="ECO:0000256" key="1">
    <source>
        <dbReference type="ARBA" id="ARBA00010529"/>
    </source>
</evidence>
<dbReference type="RefSeq" id="WP_113744936.1">
    <property type="nucleotide sequence ID" value="NZ_UAPU01000005.1"/>
</dbReference>
<dbReference type="InterPro" id="IPR020816">
    <property type="entry name" value="Histone-like_DNA-bd_CS"/>
</dbReference>
<evidence type="ECO:0000256" key="2">
    <source>
        <dbReference type="ARBA" id="ARBA00023125"/>
    </source>
</evidence>
<dbReference type="Pfam" id="PF00216">
    <property type="entry name" value="Bac_DNA_binding"/>
    <property type="match status" value="1"/>
</dbReference>
<sequence>MTRADLINTLVAKYSELPPALVDDVVRELFEQMIKSLASSQRIEIRGFGSFEVRVRAPRVAHNPKTGQKVEVGERRVVHFKPGVDLKEKVNSLKDKDLVED</sequence>
<dbReference type="SMART" id="SM00411">
    <property type="entry name" value="BHL"/>
    <property type="match status" value="1"/>
</dbReference>
<dbReference type="GO" id="GO:0003677">
    <property type="term" value="F:DNA binding"/>
    <property type="evidence" value="ECO:0007669"/>
    <property type="project" value="UniProtKB-KW"/>
</dbReference>
<dbReference type="SUPFAM" id="SSF47729">
    <property type="entry name" value="IHF-like DNA-binding proteins"/>
    <property type="match status" value="1"/>
</dbReference>
<dbReference type="PROSITE" id="PS00045">
    <property type="entry name" value="HISTONE_LIKE"/>
    <property type="match status" value="1"/>
</dbReference>
<evidence type="ECO:0000313" key="5">
    <source>
        <dbReference type="Proteomes" id="UP000250086"/>
    </source>
</evidence>
<protein>
    <submittedName>
        <fullName evidence="4">Integration host factor subunit beta</fullName>
    </submittedName>
</protein>
<dbReference type="InterPro" id="IPR010992">
    <property type="entry name" value="IHF-like_DNA-bd_dom_sf"/>
</dbReference>
<dbReference type="CDD" id="cd13836">
    <property type="entry name" value="IHF_B"/>
    <property type="match status" value="1"/>
</dbReference>
<dbReference type="InterPro" id="IPR000119">
    <property type="entry name" value="Hist_DNA-bd"/>
</dbReference>
<dbReference type="Gene3D" id="4.10.520.10">
    <property type="entry name" value="IHF-like DNA-binding proteins"/>
    <property type="match status" value="1"/>
</dbReference>
<dbReference type="GO" id="GO:0005829">
    <property type="term" value="C:cytosol"/>
    <property type="evidence" value="ECO:0007669"/>
    <property type="project" value="TreeGrafter"/>
</dbReference>
<evidence type="ECO:0000256" key="3">
    <source>
        <dbReference type="RuleBase" id="RU003939"/>
    </source>
</evidence>
<dbReference type="Proteomes" id="UP000250086">
    <property type="component" value="Unassembled WGS sequence"/>
</dbReference>
<proteinExistence type="inferred from homology"/>
<keyword evidence="2" id="KW-0238">DNA-binding</keyword>
<gene>
    <name evidence="4" type="primary">ihfB</name>
    <name evidence="4" type="ORF">NCTC13093_02349</name>
</gene>
<dbReference type="PRINTS" id="PR01727">
    <property type="entry name" value="DNABINDINGHU"/>
</dbReference>
<dbReference type="GO" id="GO:0030527">
    <property type="term" value="F:structural constituent of chromatin"/>
    <property type="evidence" value="ECO:0007669"/>
    <property type="project" value="InterPro"/>
</dbReference>
<name>A0A2X0VAZ7_9GAMM</name>
<evidence type="ECO:0000313" key="4">
    <source>
        <dbReference type="EMBL" id="SPT70923.1"/>
    </source>
</evidence>
<organism evidence="4 5">
    <name type="scientific">Anaerobiospirillum thomasii</name>
    <dbReference type="NCBI Taxonomy" id="179995"/>
    <lineage>
        <taxon>Bacteria</taxon>
        <taxon>Pseudomonadati</taxon>
        <taxon>Pseudomonadota</taxon>
        <taxon>Gammaproteobacteria</taxon>
        <taxon>Aeromonadales</taxon>
        <taxon>Succinivibrionaceae</taxon>
        <taxon>Anaerobiospirillum</taxon>
    </lineage>
</organism>
<accession>A0A2X0VAZ7</accession>
<keyword evidence="5" id="KW-1185">Reference proteome</keyword>
<dbReference type="AlphaFoldDB" id="A0A2X0VAZ7"/>